<dbReference type="STRING" id="32473.ENSXCOP00000027865"/>
<dbReference type="PROSITE" id="PS51004">
    <property type="entry name" value="SEMA"/>
    <property type="match status" value="1"/>
</dbReference>
<dbReference type="PANTHER" id="PTHR11036:SF145">
    <property type="entry name" value="SEMAPHORIN-4A ISOFORM X1-RELATED"/>
    <property type="match status" value="1"/>
</dbReference>
<dbReference type="InterPro" id="IPR036352">
    <property type="entry name" value="Semap_dom_sf"/>
</dbReference>
<dbReference type="InterPro" id="IPR027231">
    <property type="entry name" value="Semaphorin"/>
</dbReference>
<reference evidence="4" key="2">
    <citation type="submission" date="2025-09" db="UniProtKB">
        <authorList>
            <consortium name="Ensembl"/>
        </authorList>
    </citation>
    <scope>IDENTIFICATION</scope>
</reference>
<dbReference type="GO" id="GO:0045499">
    <property type="term" value="F:chemorepellent activity"/>
    <property type="evidence" value="ECO:0007669"/>
    <property type="project" value="TreeGrafter"/>
</dbReference>
<name>A0A3B5N1X1_9TELE</name>
<dbReference type="GO" id="GO:0005886">
    <property type="term" value="C:plasma membrane"/>
    <property type="evidence" value="ECO:0007669"/>
    <property type="project" value="TreeGrafter"/>
</dbReference>
<evidence type="ECO:0000313" key="4">
    <source>
        <dbReference type="Ensembl" id="ENSXCOP00000027865.1"/>
    </source>
</evidence>
<dbReference type="InterPro" id="IPR001627">
    <property type="entry name" value="Semap_dom"/>
</dbReference>
<proteinExistence type="predicted"/>
<dbReference type="Ensembl" id="ENSXCOT00000028201.1">
    <property type="protein sequence ID" value="ENSXCOP00000027865.1"/>
    <property type="gene ID" value="ENSXCOG00000020782.1"/>
</dbReference>
<feature type="domain" description="Sema" evidence="3">
    <location>
        <begin position="15"/>
        <end position="167"/>
    </location>
</feature>
<dbReference type="InterPro" id="IPR015943">
    <property type="entry name" value="WD40/YVTN_repeat-like_dom_sf"/>
</dbReference>
<dbReference type="SUPFAM" id="SSF101912">
    <property type="entry name" value="Sema domain"/>
    <property type="match status" value="1"/>
</dbReference>
<protein>
    <recommendedName>
        <fullName evidence="3">Sema domain-containing protein</fullName>
    </recommendedName>
</protein>
<evidence type="ECO:0000313" key="5">
    <source>
        <dbReference type="Proteomes" id="UP000261380"/>
    </source>
</evidence>
<dbReference type="AlphaFoldDB" id="A0A3B5N1X1"/>
<reference evidence="4" key="1">
    <citation type="submission" date="2025-08" db="UniProtKB">
        <authorList>
            <consortium name="Ensembl"/>
        </authorList>
    </citation>
    <scope>IDENTIFICATION</scope>
</reference>
<dbReference type="GO" id="GO:0001755">
    <property type="term" value="P:neural crest cell migration"/>
    <property type="evidence" value="ECO:0007669"/>
    <property type="project" value="TreeGrafter"/>
</dbReference>
<keyword evidence="1" id="KW-0325">Glycoprotein</keyword>
<dbReference type="GO" id="GO:0007411">
    <property type="term" value="P:axon guidance"/>
    <property type="evidence" value="ECO:0007669"/>
    <property type="project" value="TreeGrafter"/>
</dbReference>
<dbReference type="GO" id="GO:0030335">
    <property type="term" value="P:positive regulation of cell migration"/>
    <property type="evidence" value="ECO:0007669"/>
    <property type="project" value="TreeGrafter"/>
</dbReference>
<organism evidence="4 5">
    <name type="scientific">Xiphophorus couchianus</name>
    <name type="common">Monterrey platyfish</name>
    <dbReference type="NCBI Taxonomy" id="32473"/>
    <lineage>
        <taxon>Eukaryota</taxon>
        <taxon>Metazoa</taxon>
        <taxon>Chordata</taxon>
        <taxon>Craniata</taxon>
        <taxon>Vertebrata</taxon>
        <taxon>Euteleostomi</taxon>
        <taxon>Actinopterygii</taxon>
        <taxon>Neopterygii</taxon>
        <taxon>Teleostei</taxon>
        <taxon>Neoteleostei</taxon>
        <taxon>Acanthomorphata</taxon>
        <taxon>Ovalentaria</taxon>
        <taxon>Atherinomorphae</taxon>
        <taxon>Cyprinodontiformes</taxon>
        <taxon>Poeciliidae</taxon>
        <taxon>Poeciliinae</taxon>
        <taxon>Xiphophorus</taxon>
    </lineage>
</organism>
<accession>A0A3B5N1X1</accession>
<dbReference type="GO" id="GO:0071526">
    <property type="term" value="P:semaphorin-plexin signaling pathway"/>
    <property type="evidence" value="ECO:0007669"/>
    <property type="project" value="TreeGrafter"/>
</dbReference>
<dbReference type="Gene3D" id="2.130.10.10">
    <property type="entry name" value="YVTN repeat-like/Quinoprotein amine dehydrogenase"/>
    <property type="match status" value="1"/>
</dbReference>
<evidence type="ECO:0000256" key="2">
    <source>
        <dbReference type="PROSITE-ProRule" id="PRU00352"/>
    </source>
</evidence>
<keyword evidence="5" id="KW-1185">Reference proteome</keyword>
<comment type="caution">
    <text evidence="2">Lacks conserved residue(s) required for the propagation of feature annotation.</text>
</comment>
<sequence length="167" mass="18340">GNLSEIQEDSWMFSRPSLPPSSLHPSSTSWSCCFFSDSPERPLVHFNLTDVSNTATLLLSNDSSTLYVGASNAILLLNVSQSDVISLRRKVRPGSSRGDCAYKVPSVLFPFCLQVDCQNFVHVVQRVNSTHLYVCGSNAYNPQQAFIVSLHPLLRGNGELQRSSCSS</sequence>
<dbReference type="PANTHER" id="PTHR11036">
    <property type="entry name" value="SEMAPHORIN"/>
    <property type="match status" value="1"/>
</dbReference>
<dbReference type="Proteomes" id="UP000261380">
    <property type="component" value="Unplaced"/>
</dbReference>
<dbReference type="GeneTree" id="ENSGT00940000180617"/>
<evidence type="ECO:0000259" key="3">
    <source>
        <dbReference type="PROSITE" id="PS51004"/>
    </source>
</evidence>
<evidence type="ECO:0000256" key="1">
    <source>
        <dbReference type="ARBA" id="ARBA00023180"/>
    </source>
</evidence>
<dbReference type="GO" id="GO:0030215">
    <property type="term" value="F:semaphorin receptor binding"/>
    <property type="evidence" value="ECO:0007669"/>
    <property type="project" value="InterPro"/>
</dbReference>